<dbReference type="EMBL" id="HBUE01136267">
    <property type="protein sequence ID" value="CAG6498651.1"/>
    <property type="molecule type" value="Transcribed_RNA"/>
</dbReference>
<dbReference type="EMBL" id="HBUE01136270">
    <property type="protein sequence ID" value="CAG6498654.1"/>
    <property type="molecule type" value="Transcribed_RNA"/>
</dbReference>
<evidence type="ECO:0000313" key="1">
    <source>
        <dbReference type="EMBL" id="CAG6498641.1"/>
    </source>
</evidence>
<dbReference type="EMBL" id="HBUE01136264">
    <property type="protein sequence ID" value="CAG6498645.1"/>
    <property type="molecule type" value="Transcribed_RNA"/>
</dbReference>
<protein>
    <submittedName>
        <fullName evidence="1">(northern house mosquito) hypothetical protein</fullName>
    </submittedName>
</protein>
<dbReference type="EMBL" id="HBUE01337167">
    <property type="protein sequence ID" value="CAG6596701.1"/>
    <property type="molecule type" value="Transcribed_RNA"/>
</dbReference>
<organism evidence="1">
    <name type="scientific">Culex pipiens</name>
    <name type="common">House mosquito</name>
    <dbReference type="NCBI Taxonomy" id="7175"/>
    <lineage>
        <taxon>Eukaryota</taxon>
        <taxon>Metazoa</taxon>
        <taxon>Ecdysozoa</taxon>
        <taxon>Arthropoda</taxon>
        <taxon>Hexapoda</taxon>
        <taxon>Insecta</taxon>
        <taxon>Pterygota</taxon>
        <taxon>Neoptera</taxon>
        <taxon>Endopterygota</taxon>
        <taxon>Diptera</taxon>
        <taxon>Nematocera</taxon>
        <taxon>Culicoidea</taxon>
        <taxon>Culicidae</taxon>
        <taxon>Culicinae</taxon>
        <taxon>Culicini</taxon>
        <taxon>Culex</taxon>
        <taxon>Culex</taxon>
    </lineage>
</organism>
<dbReference type="EMBL" id="HBUE01136269">
    <property type="protein sequence ID" value="CAG6498653.1"/>
    <property type="molecule type" value="Transcribed_RNA"/>
</dbReference>
<name>A0A8D8G8D6_CULPI</name>
<dbReference type="EMBL" id="HBUE01230377">
    <property type="protein sequence ID" value="CAG6544563.1"/>
    <property type="molecule type" value="Transcribed_RNA"/>
</dbReference>
<dbReference type="AlphaFoldDB" id="A0A8D8G8D6"/>
<accession>A0A8D8G8D6</accession>
<dbReference type="EMBL" id="HBUE01136262">
    <property type="protein sequence ID" value="CAG6498643.1"/>
    <property type="molecule type" value="Transcribed_RNA"/>
</dbReference>
<dbReference type="EMBL" id="HBUE01136260">
    <property type="protein sequence ID" value="CAG6498641.1"/>
    <property type="molecule type" value="Transcribed_RNA"/>
</dbReference>
<dbReference type="EMBL" id="HBUE01136265">
    <property type="protein sequence ID" value="CAG6498648.1"/>
    <property type="molecule type" value="Transcribed_RNA"/>
</dbReference>
<reference evidence="1" key="1">
    <citation type="submission" date="2021-05" db="EMBL/GenBank/DDBJ databases">
        <authorList>
            <person name="Alioto T."/>
            <person name="Alioto T."/>
            <person name="Gomez Garrido J."/>
        </authorList>
    </citation>
    <scope>NUCLEOTIDE SEQUENCE</scope>
</reference>
<sequence length="179" mass="19779">MALDSSNSRTNSKSADLFRWPMAVEEHGRRLRRHFRPPFMGRPLPEVWPVAVEDSSRRRSRIVLRTFLPCSTRRMTTWTCSRTYWKIRTFPAAQSVATAGQRRMPVAAAPVTARRHPTRPPVRTPAVAGVAPLACPPRTPAPATTTSTLAGPARSGCTGTNLRRRCTRTTPSKTAASSC</sequence>
<dbReference type="EMBL" id="HBUE01136258">
    <property type="protein sequence ID" value="CAG6498638.1"/>
    <property type="molecule type" value="Transcribed_RNA"/>
</dbReference>
<proteinExistence type="predicted"/>